<evidence type="ECO:0000313" key="2">
    <source>
        <dbReference type="EMBL" id="SVA69295.1"/>
    </source>
</evidence>
<feature type="non-terminal residue" evidence="2">
    <location>
        <position position="1"/>
    </location>
</feature>
<keyword evidence="1" id="KW-1133">Transmembrane helix</keyword>
<feature type="transmembrane region" description="Helical" evidence="1">
    <location>
        <begin position="174"/>
        <end position="195"/>
    </location>
</feature>
<proteinExistence type="predicted"/>
<name>A0A381XX57_9ZZZZ</name>
<feature type="transmembrane region" description="Helical" evidence="1">
    <location>
        <begin position="61"/>
        <end position="81"/>
    </location>
</feature>
<reference evidence="2" key="1">
    <citation type="submission" date="2018-05" db="EMBL/GenBank/DDBJ databases">
        <authorList>
            <person name="Lanie J.A."/>
            <person name="Ng W.-L."/>
            <person name="Kazmierczak K.M."/>
            <person name="Andrzejewski T.M."/>
            <person name="Davidsen T.M."/>
            <person name="Wayne K.J."/>
            <person name="Tettelin H."/>
            <person name="Glass J.I."/>
            <person name="Rusch D."/>
            <person name="Podicherti R."/>
            <person name="Tsui H.-C.T."/>
            <person name="Winkler M.E."/>
        </authorList>
    </citation>
    <scope>NUCLEOTIDE SEQUENCE</scope>
</reference>
<evidence type="ECO:0000256" key="1">
    <source>
        <dbReference type="SAM" id="Phobius"/>
    </source>
</evidence>
<keyword evidence="1" id="KW-0472">Membrane</keyword>
<sequence length="485" mass="53254">ERTELPVPLGYFLIGAGLAVALSFVFISVLVKISAGVSYWRFNLIGSGWSKATLTSPLTLLPVKLLSVILLGLVIATGFGGDSNSLLNFSPTFVWIVWWVGMAIAVALVGNIWALVNPWKILFAWGEGLYRLIRPGHELPLGREYPAKYGIWPGLVLFALYTWIQDAYPNSDVPIQIAIMAVIYSVITLGGMAIFGKHQWLKKGEAFSVIFGLLSRFSMTEVRVVDLDACQACSTECRDLDGECVDCYECFERAKTREINLRPFAIGLCRNEPVTNDVLALVVLMLATVTFDGFSATSAWAEFQTFVVNSFGSGGGEIFNSLVLADTLGVLLVPVGFFLVYMFFSKLMAGSVDGQVGALEMARIFGFSLIPIALAYNIAHFITLLLIQGQLIVPLLSDPFGSGWNLFGTVDYSLNISIINARILWFLSVALIVLGHVLAVYLAHRVAIRTFANRTTALRSQYPMLALMVMYTVISLWIIAQPIVQ</sequence>
<feature type="transmembrane region" description="Helical" evidence="1">
    <location>
        <begin position="321"/>
        <end position="344"/>
    </location>
</feature>
<protein>
    <submittedName>
        <fullName evidence="2">Uncharacterized protein</fullName>
    </submittedName>
</protein>
<dbReference type="EMBL" id="UINC01016688">
    <property type="protein sequence ID" value="SVA69295.1"/>
    <property type="molecule type" value="Genomic_DNA"/>
</dbReference>
<feature type="transmembrane region" description="Helical" evidence="1">
    <location>
        <begin position="93"/>
        <end position="116"/>
    </location>
</feature>
<dbReference type="AlphaFoldDB" id="A0A381XX57"/>
<keyword evidence="1" id="KW-0812">Transmembrane</keyword>
<feature type="transmembrane region" description="Helical" evidence="1">
    <location>
        <begin position="423"/>
        <end position="443"/>
    </location>
</feature>
<feature type="transmembrane region" description="Helical" evidence="1">
    <location>
        <begin position="12"/>
        <end position="40"/>
    </location>
</feature>
<gene>
    <name evidence="2" type="ORF">METZ01_LOCUS122149</name>
</gene>
<feature type="transmembrane region" description="Helical" evidence="1">
    <location>
        <begin position="464"/>
        <end position="484"/>
    </location>
</feature>
<organism evidence="2">
    <name type="scientific">marine metagenome</name>
    <dbReference type="NCBI Taxonomy" id="408172"/>
    <lineage>
        <taxon>unclassified sequences</taxon>
        <taxon>metagenomes</taxon>
        <taxon>ecological metagenomes</taxon>
    </lineage>
</organism>
<feature type="transmembrane region" description="Helical" evidence="1">
    <location>
        <begin position="278"/>
        <end position="301"/>
    </location>
</feature>
<accession>A0A381XX57</accession>
<feature type="transmembrane region" description="Helical" evidence="1">
    <location>
        <begin position="364"/>
        <end position="387"/>
    </location>
</feature>